<evidence type="ECO:0000256" key="1">
    <source>
        <dbReference type="ARBA" id="ARBA00004871"/>
    </source>
</evidence>
<dbReference type="PANTHER" id="PTHR21089">
    <property type="entry name" value="SHIKIMATE DEHYDROGENASE"/>
    <property type="match status" value="1"/>
</dbReference>
<dbReference type="SUPFAM" id="SSF53223">
    <property type="entry name" value="Aminoacid dehydrogenase-like, N-terminal domain"/>
    <property type="match status" value="1"/>
</dbReference>
<dbReference type="PANTHER" id="PTHR21089:SF1">
    <property type="entry name" value="BIFUNCTIONAL 3-DEHYDROQUINATE DEHYDRATASE_SHIKIMATE DEHYDROGENASE, CHLOROPLASTIC"/>
    <property type="match status" value="1"/>
</dbReference>
<protein>
    <submittedName>
        <fullName evidence="4">Shikimate dehydrogenase</fullName>
    </submittedName>
</protein>
<dbReference type="OrthoDB" id="9776868at2"/>
<dbReference type="EMBL" id="MRDE01000057">
    <property type="protein sequence ID" value="OMH24415.1"/>
    <property type="molecule type" value="Genomic_DNA"/>
</dbReference>
<dbReference type="Gene3D" id="3.40.50.10860">
    <property type="entry name" value="Leucine Dehydrogenase, chain A, domain 1"/>
    <property type="match status" value="1"/>
</dbReference>
<dbReference type="SUPFAM" id="SSF51735">
    <property type="entry name" value="NAD(P)-binding Rossmann-fold domains"/>
    <property type="match status" value="1"/>
</dbReference>
<dbReference type="GO" id="GO:0050661">
    <property type="term" value="F:NADP binding"/>
    <property type="evidence" value="ECO:0007669"/>
    <property type="project" value="TreeGrafter"/>
</dbReference>
<dbReference type="RefSeq" id="WP_076704003.1">
    <property type="nucleotide sequence ID" value="NZ_MRDE01000057.1"/>
</dbReference>
<gene>
    <name evidence="4" type="ORF">BKD30_08590</name>
</gene>
<dbReference type="InterPro" id="IPR013708">
    <property type="entry name" value="Shikimate_DH-bd_N"/>
</dbReference>
<comment type="pathway">
    <text evidence="1">Metabolic intermediate biosynthesis; chorismate biosynthesis; chorismate from D-erythrose 4-phosphate and phosphoenolpyruvate: step 4/7.</text>
</comment>
<dbReference type="InterPro" id="IPR022893">
    <property type="entry name" value="Shikimate_DH_fam"/>
</dbReference>
<dbReference type="GO" id="GO:0009423">
    <property type="term" value="P:chorismate biosynthetic process"/>
    <property type="evidence" value="ECO:0007669"/>
    <property type="project" value="TreeGrafter"/>
</dbReference>
<evidence type="ECO:0000313" key="4">
    <source>
        <dbReference type="EMBL" id="OMH24415.1"/>
    </source>
</evidence>
<dbReference type="NCBIfam" id="NF009201">
    <property type="entry name" value="PRK12549.1"/>
    <property type="match status" value="1"/>
</dbReference>
<reference evidence="4 5" key="1">
    <citation type="submission" date="2016-12" db="EMBL/GenBank/DDBJ databases">
        <title>Draft genome of Tersicoccus phoenicis 1P05MA.</title>
        <authorList>
            <person name="Nakajima Y."/>
            <person name="Yoshizawa S."/>
            <person name="Nakamura K."/>
            <person name="Ogura Y."/>
            <person name="Hayashi T."/>
            <person name="Kogure K."/>
        </authorList>
    </citation>
    <scope>NUCLEOTIDE SEQUENCE [LARGE SCALE GENOMIC DNA]</scope>
    <source>
        <strain evidence="4 5">1p05MA</strain>
    </source>
</reference>
<proteinExistence type="predicted"/>
<comment type="caution">
    <text evidence="4">The sequence shown here is derived from an EMBL/GenBank/DDBJ whole genome shotgun (WGS) entry which is preliminary data.</text>
</comment>
<dbReference type="GO" id="GO:0004764">
    <property type="term" value="F:shikimate 3-dehydrogenase (NADP+) activity"/>
    <property type="evidence" value="ECO:0007669"/>
    <property type="project" value="InterPro"/>
</dbReference>
<dbReference type="AlphaFoldDB" id="A0A1R1LA42"/>
<evidence type="ECO:0000256" key="2">
    <source>
        <dbReference type="ARBA" id="ARBA00023141"/>
    </source>
</evidence>
<keyword evidence="2" id="KW-0057">Aromatic amino acid biosynthesis</keyword>
<feature type="domain" description="Shikimate dehydrogenase substrate binding N-terminal" evidence="3">
    <location>
        <begin position="12"/>
        <end position="99"/>
    </location>
</feature>
<dbReference type="GO" id="GO:0005829">
    <property type="term" value="C:cytosol"/>
    <property type="evidence" value="ECO:0007669"/>
    <property type="project" value="TreeGrafter"/>
</dbReference>
<dbReference type="CDD" id="cd01065">
    <property type="entry name" value="NAD_bind_Shikimate_DH"/>
    <property type="match status" value="1"/>
</dbReference>
<accession>A0A1R1LA42</accession>
<sequence>MSTRATSPLLGLVGDGVTPSLTPPLHEAEARHHGLTLLYRPIDLAVLGIPAGEIGTVLRWAHALGFNGLNVTHPCKQLVLTHLDEVDRDAARLEAVNTITIDDDGHTVGHNTDHSGFRRGFEDGLPGAAVDRVVQLGAGGAGSAVAYALLTLGAQQLTVVDVDRARAETRAAGLERLFPDRTVAAGTADELPGLLAGADGLVNCTPVGMAAHPGLPLDVELLNDRLWVSDIVYRPLATALLTTAAERGCRTLSGAGMAVGQAVDAFAVFTGRTADAARMHEVFASLVDAERVVG</sequence>
<evidence type="ECO:0000259" key="3">
    <source>
        <dbReference type="Pfam" id="PF08501"/>
    </source>
</evidence>
<dbReference type="Pfam" id="PF08501">
    <property type="entry name" value="Shikimate_dh_N"/>
    <property type="match status" value="1"/>
</dbReference>
<dbReference type="GO" id="GO:0019632">
    <property type="term" value="P:shikimate metabolic process"/>
    <property type="evidence" value="ECO:0007669"/>
    <property type="project" value="TreeGrafter"/>
</dbReference>
<dbReference type="InterPro" id="IPR046346">
    <property type="entry name" value="Aminoacid_DH-like_N_sf"/>
</dbReference>
<dbReference type="InterPro" id="IPR036291">
    <property type="entry name" value="NAD(P)-bd_dom_sf"/>
</dbReference>
<dbReference type="Proteomes" id="UP000187085">
    <property type="component" value="Unassembled WGS sequence"/>
</dbReference>
<dbReference type="Gene3D" id="3.40.50.720">
    <property type="entry name" value="NAD(P)-binding Rossmann-like Domain"/>
    <property type="match status" value="1"/>
</dbReference>
<evidence type="ECO:0000313" key="5">
    <source>
        <dbReference type="Proteomes" id="UP000187085"/>
    </source>
</evidence>
<keyword evidence="5" id="KW-1185">Reference proteome</keyword>
<organism evidence="4 5">
    <name type="scientific">Tersicoccus phoenicis</name>
    <dbReference type="NCBI Taxonomy" id="554083"/>
    <lineage>
        <taxon>Bacteria</taxon>
        <taxon>Bacillati</taxon>
        <taxon>Actinomycetota</taxon>
        <taxon>Actinomycetes</taxon>
        <taxon>Micrococcales</taxon>
        <taxon>Micrococcaceae</taxon>
        <taxon>Tersicoccus</taxon>
    </lineage>
</organism>
<keyword evidence="2" id="KW-0028">Amino-acid biosynthesis</keyword>
<dbReference type="STRING" id="554083.BKD30_08590"/>
<name>A0A1R1LA42_9MICC</name>
<dbReference type="GO" id="GO:0009073">
    <property type="term" value="P:aromatic amino acid family biosynthetic process"/>
    <property type="evidence" value="ECO:0007669"/>
    <property type="project" value="UniProtKB-KW"/>
</dbReference>